<dbReference type="AlphaFoldDB" id="A0AAW0GC99"/>
<dbReference type="SUPFAM" id="SSF103473">
    <property type="entry name" value="MFS general substrate transporter"/>
    <property type="match status" value="1"/>
</dbReference>
<dbReference type="PANTHER" id="PTHR42718">
    <property type="entry name" value="MAJOR FACILITATOR SUPERFAMILY MULTIDRUG TRANSPORTER MFSC"/>
    <property type="match status" value="1"/>
</dbReference>
<evidence type="ECO:0000256" key="6">
    <source>
        <dbReference type="SAM" id="MobiDB-lite"/>
    </source>
</evidence>
<comment type="subcellular location">
    <subcellularLocation>
        <location evidence="1">Membrane</location>
        <topology evidence="1">Multi-pass membrane protein</topology>
    </subcellularLocation>
</comment>
<dbReference type="InterPro" id="IPR011701">
    <property type="entry name" value="MFS"/>
</dbReference>
<keyword evidence="4 7" id="KW-1133">Transmembrane helix</keyword>
<dbReference type="Proteomes" id="UP001385951">
    <property type="component" value="Unassembled WGS sequence"/>
</dbReference>
<organism evidence="9 10">
    <name type="scientific">Cerrena zonata</name>
    <dbReference type="NCBI Taxonomy" id="2478898"/>
    <lineage>
        <taxon>Eukaryota</taxon>
        <taxon>Fungi</taxon>
        <taxon>Dikarya</taxon>
        <taxon>Basidiomycota</taxon>
        <taxon>Agaricomycotina</taxon>
        <taxon>Agaricomycetes</taxon>
        <taxon>Polyporales</taxon>
        <taxon>Cerrenaceae</taxon>
        <taxon>Cerrena</taxon>
    </lineage>
</organism>
<dbReference type="InterPro" id="IPR005829">
    <property type="entry name" value="Sugar_transporter_CS"/>
</dbReference>
<protein>
    <recommendedName>
        <fullName evidence="8">Major facilitator superfamily (MFS) profile domain-containing protein</fullName>
    </recommendedName>
</protein>
<feature type="transmembrane region" description="Helical" evidence="7">
    <location>
        <begin position="60"/>
        <end position="87"/>
    </location>
</feature>
<evidence type="ECO:0000256" key="7">
    <source>
        <dbReference type="SAM" id="Phobius"/>
    </source>
</evidence>
<evidence type="ECO:0000256" key="1">
    <source>
        <dbReference type="ARBA" id="ARBA00004141"/>
    </source>
</evidence>
<feature type="transmembrane region" description="Helical" evidence="7">
    <location>
        <begin position="222"/>
        <end position="240"/>
    </location>
</feature>
<keyword evidence="5 7" id="KW-0472">Membrane</keyword>
<evidence type="ECO:0000256" key="4">
    <source>
        <dbReference type="ARBA" id="ARBA00022989"/>
    </source>
</evidence>
<dbReference type="PANTHER" id="PTHR42718:SF9">
    <property type="entry name" value="MAJOR FACILITATOR SUPERFAMILY MULTIDRUG TRANSPORTER MFSC"/>
    <property type="match status" value="1"/>
</dbReference>
<dbReference type="PROSITE" id="PS50850">
    <property type="entry name" value="MFS"/>
    <property type="match status" value="1"/>
</dbReference>
<evidence type="ECO:0000313" key="9">
    <source>
        <dbReference type="EMBL" id="KAK7691163.1"/>
    </source>
</evidence>
<evidence type="ECO:0000256" key="5">
    <source>
        <dbReference type="ARBA" id="ARBA00023136"/>
    </source>
</evidence>
<comment type="caution">
    <text evidence="9">The sequence shown here is derived from an EMBL/GenBank/DDBJ whole genome shotgun (WGS) entry which is preliminary data.</text>
</comment>
<gene>
    <name evidence="9" type="ORF">QCA50_006266</name>
</gene>
<feature type="compositionally biased region" description="Polar residues" evidence="6">
    <location>
        <begin position="30"/>
        <end position="46"/>
    </location>
</feature>
<sequence>MASSTTHEAKGTNVDAHDMDEKQPSVKLSEVNQDPQQTTTNSSLKTDVSPPRLARSRLSIIGLIITCTAAMVLNTANSTAISIALPTIGRDLGIVENKLQWLVSAYSLSSGCLLLFLGRLADLYGRKRTFLLGIFVQAAFGLGCAFSKDEITIDVLRGLQGIGGAAIIPAAIGIMADAFPPSRLRAIAFSTFGAGAPIGASIGNLIGGVLTELTSQSWRSTLYMMTGLSALAFIGGYFTMDADVLDMTQDRRIDWIGAFLVTAGLVLISSCSQKEVLLRKDGKQTISSLFLLLASS</sequence>
<accession>A0AAW0GC99</accession>
<keyword evidence="2" id="KW-0813">Transport</keyword>
<dbReference type="Pfam" id="PF07690">
    <property type="entry name" value="MFS_1"/>
    <property type="match status" value="1"/>
</dbReference>
<evidence type="ECO:0000313" key="10">
    <source>
        <dbReference type="Proteomes" id="UP001385951"/>
    </source>
</evidence>
<reference evidence="9 10" key="1">
    <citation type="submission" date="2022-09" db="EMBL/GenBank/DDBJ databases">
        <authorList>
            <person name="Palmer J.M."/>
        </authorList>
    </citation>
    <scope>NUCLEOTIDE SEQUENCE [LARGE SCALE GENOMIC DNA]</scope>
    <source>
        <strain evidence="9 10">DSM 7382</strain>
    </source>
</reference>
<keyword evidence="10" id="KW-1185">Reference proteome</keyword>
<dbReference type="InterPro" id="IPR036259">
    <property type="entry name" value="MFS_trans_sf"/>
</dbReference>
<proteinExistence type="predicted"/>
<dbReference type="InterPro" id="IPR020846">
    <property type="entry name" value="MFS_dom"/>
</dbReference>
<name>A0AAW0GC99_9APHY</name>
<feature type="transmembrane region" description="Helical" evidence="7">
    <location>
        <begin position="160"/>
        <end position="179"/>
    </location>
</feature>
<dbReference type="PROSITE" id="PS00216">
    <property type="entry name" value="SUGAR_TRANSPORT_1"/>
    <property type="match status" value="1"/>
</dbReference>
<dbReference type="EMBL" id="JASBNA010000006">
    <property type="protein sequence ID" value="KAK7691163.1"/>
    <property type="molecule type" value="Genomic_DNA"/>
</dbReference>
<evidence type="ECO:0000256" key="3">
    <source>
        <dbReference type="ARBA" id="ARBA00022692"/>
    </source>
</evidence>
<keyword evidence="3 7" id="KW-0812">Transmembrane</keyword>
<feature type="compositionally biased region" description="Basic and acidic residues" evidence="6">
    <location>
        <begin position="7"/>
        <end position="24"/>
    </location>
</feature>
<dbReference type="GO" id="GO:0016020">
    <property type="term" value="C:membrane"/>
    <property type="evidence" value="ECO:0007669"/>
    <property type="project" value="UniProtKB-SubCell"/>
</dbReference>
<evidence type="ECO:0000259" key="8">
    <source>
        <dbReference type="PROSITE" id="PS50850"/>
    </source>
</evidence>
<feature type="transmembrane region" description="Helical" evidence="7">
    <location>
        <begin position="186"/>
        <end position="210"/>
    </location>
</feature>
<feature type="domain" description="Major facilitator superfamily (MFS) profile" evidence="8">
    <location>
        <begin position="63"/>
        <end position="296"/>
    </location>
</feature>
<dbReference type="GO" id="GO:0022857">
    <property type="term" value="F:transmembrane transporter activity"/>
    <property type="evidence" value="ECO:0007669"/>
    <property type="project" value="InterPro"/>
</dbReference>
<feature type="region of interest" description="Disordered" evidence="6">
    <location>
        <begin position="1"/>
        <end position="50"/>
    </location>
</feature>
<feature type="transmembrane region" description="Helical" evidence="7">
    <location>
        <begin position="99"/>
        <end position="117"/>
    </location>
</feature>
<feature type="transmembrane region" description="Helical" evidence="7">
    <location>
        <begin position="252"/>
        <end position="270"/>
    </location>
</feature>
<dbReference type="Gene3D" id="1.20.1720.10">
    <property type="entry name" value="Multidrug resistance protein D"/>
    <property type="match status" value="1"/>
</dbReference>
<evidence type="ECO:0000256" key="2">
    <source>
        <dbReference type="ARBA" id="ARBA00022448"/>
    </source>
</evidence>